<keyword evidence="1" id="KW-0732">Signal</keyword>
<evidence type="ECO:0000256" key="1">
    <source>
        <dbReference type="SAM" id="SignalP"/>
    </source>
</evidence>
<evidence type="ECO:0000313" key="2">
    <source>
        <dbReference type="EMBL" id="MFD2468969.1"/>
    </source>
</evidence>
<sequence length="487" mass="53796">MAVAVVASAAVGVQALSVAPAAQASDLGGPITRAEIIERAQYWVDHPPGPYNQKEWSPGPGGDRSYRRDCSGYVSMAWHINADPSTFTLPNFSHEIPRSELKPGDILNNITEHTFIFDQWLDGNGRFSYYSFGSTPVRHLTASMSDASLDGHPNGSYRAFRYNNVVDDVPAPPGDAGIAASASYRYGSQEHMFSRGVDGSLLHSYNTGESIESESYPGELVGEPVALVSGDVQHVFALLTGDRLGHWFWRPDDADPVFEVAATDIGGNPSGYAFGDQVHVLARGTDNRLRHIYWTPQNQDVVEESAPQELTGDPVAYVWHDQQHVFARTPDGQLGHWWWTPADNEPQYTTWGGQIAGNPAGYAFGDQQHVYARTPEGTLAHYYWTPQDGVTIEPLPQTLTGDPVAYVWNDQQHVFARTPDDQLGHWWWTPEDNEPHYVSWGGNLGANPTGFATPGQQNVYGRTTDGVLTHWYWTPDMAAPDIETWGQ</sequence>
<feature type="chain" id="PRO_5047384126" evidence="1">
    <location>
        <begin position="25"/>
        <end position="487"/>
    </location>
</feature>
<feature type="signal peptide" evidence="1">
    <location>
        <begin position="1"/>
        <end position="24"/>
    </location>
</feature>
<dbReference type="Gene3D" id="3.90.1720.10">
    <property type="entry name" value="endopeptidase domain like (from Nostoc punctiforme)"/>
    <property type="match status" value="1"/>
</dbReference>
<dbReference type="EMBL" id="JBHUKS010000011">
    <property type="protein sequence ID" value="MFD2468969.1"/>
    <property type="molecule type" value="Genomic_DNA"/>
</dbReference>
<dbReference type="Pfam" id="PF03984">
    <property type="entry name" value="DUF346"/>
    <property type="match status" value="7"/>
</dbReference>
<dbReference type="Proteomes" id="UP001597483">
    <property type="component" value="Unassembled WGS sequence"/>
</dbReference>
<dbReference type="Gene3D" id="2.120.10.70">
    <property type="entry name" value="Fucose-specific lectin"/>
    <property type="match status" value="2"/>
</dbReference>
<name>A0ABW5H7X5_9PSEU</name>
<dbReference type="InterPro" id="IPR007132">
    <property type="entry name" value="DUF346"/>
</dbReference>
<protein>
    <submittedName>
        <fullName evidence="2">Uncharacterized protein</fullName>
    </submittedName>
</protein>
<comment type="caution">
    <text evidence="2">The sequence shown here is derived from an EMBL/GenBank/DDBJ whole genome shotgun (WGS) entry which is preliminary data.</text>
</comment>
<organism evidence="2 3">
    <name type="scientific">Amycolatopsis silviterrae</name>
    <dbReference type="NCBI Taxonomy" id="1656914"/>
    <lineage>
        <taxon>Bacteria</taxon>
        <taxon>Bacillati</taxon>
        <taxon>Actinomycetota</taxon>
        <taxon>Actinomycetes</taxon>
        <taxon>Pseudonocardiales</taxon>
        <taxon>Pseudonocardiaceae</taxon>
        <taxon>Amycolatopsis</taxon>
    </lineage>
</organism>
<evidence type="ECO:0000313" key="3">
    <source>
        <dbReference type="Proteomes" id="UP001597483"/>
    </source>
</evidence>
<gene>
    <name evidence="2" type="ORF">ACFSVL_16390</name>
</gene>
<keyword evidence="3" id="KW-1185">Reference proteome</keyword>
<dbReference type="SUPFAM" id="SSF89372">
    <property type="entry name" value="Fucose-specific lectin"/>
    <property type="match status" value="2"/>
</dbReference>
<proteinExistence type="predicted"/>
<reference evidence="3" key="1">
    <citation type="journal article" date="2019" name="Int. J. Syst. Evol. Microbiol.">
        <title>The Global Catalogue of Microorganisms (GCM) 10K type strain sequencing project: providing services to taxonomists for standard genome sequencing and annotation.</title>
        <authorList>
            <consortium name="The Broad Institute Genomics Platform"/>
            <consortium name="The Broad Institute Genome Sequencing Center for Infectious Disease"/>
            <person name="Wu L."/>
            <person name="Ma J."/>
        </authorList>
    </citation>
    <scope>NUCLEOTIDE SEQUENCE [LARGE SCALE GENOMIC DNA]</scope>
    <source>
        <strain evidence="3">CGMCC 4.7641</strain>
    </source>
</reference>
<dbReference type="RefSeq" id="WP_378304983.1">
    <property type="nucleotide sequence ID" value="NZ_JBHUKS010000011.1"/>
</dbReference>
<accession>A0ABW5H7X5</accession>